<dbReference type="EMBL" id="LAZR01041307">
    <property type="protein sequence ID" value="KKL12320.1"/>
    <property type="molecule type" value="Genomic_DNA"/>
</dbReference>
<dbReference type="Pfam" id="PF13392">
    <property type="entry name" value="HNH_3"/>
    <property type="match status" value="1"/>
</dbReference>
<accession>A0A0F9ASB2</accession>
<dbReference type="InterPro" id="IPR044925">
    <property type="entry name" value="His-Me_finger_sf"/>
</dbReference>
<dbReference type="AlphaFoldDB" id="A0A0F9ASB2"/>
<protein>
    <recommendedName>
        <fullName evidence="1">HNH nuclease domain-containing protein</fullName>
    </recommendedName>
</protein>
<evidence type="ECO:0000313" key="2">
    <source>
        <dbReference type="EMBL" id="KKL12320.1"/>
    </source>
</evidence>
<evidence type="ECO:0000259" key="1">
    <source>
        <dbReference type="Pfam" id="PF13392"/>
    </source>
</evidence>
<gene>
    <name evidence="2" type="ORF">LCGC14_2536940</name>
</gene>
<dbReference type="InterPro" id="IPR044930">
    <property type="entry name" value="Homing_endonuclease_His-Me"/>
</dbReference>
<sequence length="169" mass="19083">MLSKLFQAKTSCSNTPKLIELRFLAKIREAENGCWLWIGAITRVGGYGHMGVCGKCIKAHHVSWLLYRGPLPEDPDIWVLHTCDTPSCVNPDHLFLGTHTDNIRDASQKGRISRTHQLSGENHGKTKLTMIQVEEIRDAEGLFLQRELAEQYEVSRATIGGVLRREVYV</sequence>
<reference evidence="2" key="1">
    <citation type="journal article" date="2015" name="Nature">
        <title>Complex archaea that bridge the gap between prokaryotes and eukaryotes.</title>
        <authorList>
            <person name="Spang A."/>
            <person name="Saw J.H."/>
            <person name="Jorgensen S.L."/>
            <person name="Zaremba-Niedzwiedzka K."/>
            <person name="Martijn J."/>
            <person name="Lind A.E."/>
            <person name="van Eijk R."/>
            <person name="Schleper C."/>
            <person name="Guy L."/>
            <person name="Ettema T.J."/>
        </authorList>
    </citation>
    <scope>NUCLEOTIDE SEQUENCE</scope>
</reference>
<feature type="domain" description="HNH nuclease" evidence="1">
    <location>
        <begin position="58"/>
        <end position="102"/>
    </location>
</feature>
<dbReference type="SUPFAM" id="SSF54060">
    <property type="entry name" value="His-Me finger endonucleases"/>
    <property type="match status" value="1"/>
</dbReference>
<dbReference type="InterPro" id="IPR003615">
    <property type="entry name" value="HNH_nuc"/>
</dbReference>
<organism evidence="2">
    <name type="scientific">marine sediment metagenome</name>
    <dbReference type="NCBI Taxonomy" id="412755"/>
    <lineage>
        <taxon>unclassified sequences</taxon>
        <taxon>metagenomes</taxon>
        <taxon>ecological metagenomes</taxon>
    </lineage>
</organism>
<comment type="caution">
    <text evidence="2">The sequence shown here is derived from an EMBL/GenBank/DDBJ whole genome shotgun (WGS) entry which is preliminary data.</text>
</comment>
<proteinExistence type="predicted"/>
<dbReference type="Gene3D" id="3.90.75.10">
    <property type="entry name" value="Homing Intron 3 (I-ppo) Encoded Endonuclease, Chain A"/>
    <property type="match status" value="1"/>
</dbReference>
<dbReference type="GO" id="GO:0004519">
    <property type="term" value="F:endonuclease activity"/>
    <property type="evidence" value="ECO:0007669"/>
    <property type="project" value="InterPro"/>
</dbReference>
<name>A0A0F9ASB2_9ZZZZ</name>